<accession>A0A8K0D4E2</accession>
<dbReference type="InterPro" id="IPR015897">
    <property type="entry name" value="CHK_kinase-like"/>
</dbReference>
<sequence length="232" mass="26883">MGAEHVSLVKKKYAQLHALSFVLRDEDLGKFKEITNSIDDMFTKFTEKINYKLAVKHISLKSLRSLRENVNKEAYKLYKDHINNMDKIFEDVKNAVNDDYVTVLHGDCWTNNILFKYNDSNNLNKPISVRFIDFQIAKWGLPVLDIAWFLCTCSEKEVIEQLEDYLRLYHNSLAAHLIKLGSNPDKVYSHSVFLKQRRKYARFGLTLAVSIIYLLLSDESEAVNLDNVAEAV</sequence>
<feature type="domain" description="CHK kinase-like" evidence="1">
    <location>
        <begin position="1"/>
        <end position="179"/>
    </location>
</feature>
<dbReference type="PANTHER" id="PTHR11012">
    <property type="entry name" value="PROTEIN KINASE-LIKE DOMAIN-CONTAINING"/>
    <property type="match status" value="1"/>
</dbReference>
<evidence type="ECO:0000313" key="2">
    <source>
        <dbReference type="EMBL" id="KAF2897011.1"/>
    </source>
</evidence>
<protein>
    <recommendedName>
        <fullName evidence="1">CHK kinase-like domain-containing protein</fullName>
    </recommendedName>
</protein>
<reference evidence="2" key="1">
    <citation type="submission" date="2019-08" db="EMBL/GenBank/DDBJ databases">
        <title>The genome of the North American firefly Photinus pyralis.</title>
        <authorList>
            <consortium name="Photinus pyralis genome working group"/>
            <person name="Fallon T.R."/>
            <person name="Sander Lower S.E."/>
            <person name="Weng J.-K."/>
        </authorList>
    </citation>
    <scope>NUCLEOTIDE SEQUENCE</scope>
    <source>
        <strain evidence="2">TRF0915ILg1</strain>
        <tissue evidence="2">Whole body</tissue>
    </source>
</reference>
<proteinExistence type="predicted"/>
<dbReference type="AlphaFoldDB" id="A0A8K0D4E2"/>
<evidence type="ECO:0000259" key="1">
    <source>
        <dbReference type="SMART" id="SM00587"/>
    </source>
</evidence>
<evidence type="ECO:0000313" key="3">
    <source>
        <dbReference type="Proteomes" id="UP000801492"/>
    </source>
</evidence>
<dbReference type="Pfam" id="PF02958">
    <property type="entry name" value="EcKL"/>
    <property type="match status" value="1"/>
</dbReference>
<dbReference type="EMBL" id="VTPC01004539">
    <property type="protein sequence ID" value="KAF2897011.1"/>
    <property type="molecule type" value="Genomic_DNA"/>
</dbReference>
<keyword evidence="3" id="KW-1185">Reference proteome</keyword>
<dbReference type="InterPro" id="IPR011009">
    <property type="entry name" value="Kinase-like_dom_sf"/>
</dbReference>
<dbReference type="Proteomes" id="UP000801492">
    <property type="component" value="Unassembled WGS sequence"/>
</dbReference>
<comment type="caution">
    <text evidence="2">The sequence shown here is derived from an EMBL/GenBank/DDBJ whole genome shotgun (WGS) entry which is preliminary data.</text>
</comment>
<dbReference type="InterPro" id="IPR004119">
    <property type="entry name" value="EcKL"/>
</dbReference>
<dbReference type="SMART" id="SM00587">
    <property type="entry name" value="CHK"/>
    <property type="match status" value="1"/>
</dbReference>
<organism evidence="2 3">
    <name type="scientific">Ignelater luminosus</name>
    <name type="common">Cucubano</name>
    <name type="synonym">Pyrophorus luminosus</name>
    <dbReference type="NCBI Taxonomy" id="2038154"/>
    <lineage>
        <taxon>Eukaryota</taxon>
        <taxon>Metazoa</taxon>
        <taxon>Ecdysozoa</taxon>
        <taxon>Arthropoda</taxon>
        <taxon>Hexapoda</taxon>
        <taxon>Insecta</taxon>
        <taxon>Pterygota</taxon>
        <taxon>Neoptera</taxon>
        <taxon>Endopterygota</taxon>
        <taxon>Coleoptera</taxon>
        <taxon>Polyphaga</taxon>
        <taxon>Elateriformia</taxon>
        <taxon>Elateroidea</taxon>
        <taxon>Elateridae</taxon>
        <taxon>Agrypninae</taxon>
        <taxon>Pyrophorini</taxon>
        <taxon>Ignelater</taxon>
    </lineage>
</organism>
<gene>
    <name evidence="2" type="ORF">ILUMI_09164</name>
</gene>
<name>A0A8K0D4E2_IGNLU</name>
<dbReference type="OrthoDB" id="190089at2759"/>
<dbReference type="SUPFAM" id="SSF56112">
    <property type="entry name" value="Protein kinase-like (PK-like)"/>
    <property type="match status" value="1"/>
</dbReference>
<dbReference type="PANTHER" id="PTHR11012:SF30">
    <property type="entry name" value="PROTEIN KINASE-LIKE DOMAIN-CONTAINING"/>
    <property type="match status" value="1"/>
</dbReference>
<dbReference type="Gene3D" id="3.90.1200.10">
    <property type="match status" value="1"/>
</dbReference>